<evidence type="ECO:0000313" key="3">
    <source>
        <dbReference type="EMBL" id="CUO97110.1"/>
    </source>
</evidence>
<dbReference type="STRING" id="338188.ERS852397_03217"/>
<feature type="domain" description="NUMOD4" evidence="1">
    <location>
        <begin position="15"/>
        <end position="74"/>
    </location>
</feature>
<evidence type="ECO:0000259" key="2">
    <source>
        <dbReference type="Pfam" id="PF13392"/>
    </source>
</evidence>
<dbReference type="InterPro" id="IPR010902">
    <property type="entry name" value="NUMOD4"/>
</dbReference>
<keyword evidence="3" id="KW-0540">Nuclease</keyword>
<dbReference type="GO" id="GO:0016788">
    <property type="term" value="F:hydrolase activity, acting on ester bonds"/>
    <property type="evidence" value="ECO:0007669"/>
    <property type="project" value="InterPro"/>
</dbReference>
<sequence>MTNQEFIQSITIEEEEWRDVIGFEGLYMVSSLGRIVSLGRYVNNHIKDVYKEPHLLKPTEQIMKQSYKRLYVTLWKFGKSLKLRVHRIVACAFIPNPMGYKYIDHIDGNTFNNKKENLRWCNQKINMNNTIAKQRISSAKKGIPNTRDNKPVVQLLNGNIVKSYSSMRDAQLCGFVQSSISRVCTGKRKKHRGYKWMFLSDYETLIKMSKNSLSNQKDV</sequence>
<protein>
    <submittedName>
        <fullName evidence="3">Endonuclease</fullName>
    </submittedName>
</protein>
<dbReference type="EMBL" id="CYZH01000022">
    <property type="protein sequence ID" value="CUO97110.1"/>
    <property type="molecule type" value="Genomic_DNA"/>
</dbReference>
<dbReference type="Pfam" id="PF13392">
    <property type="entry name" value="HNH_3"/>
    <property type="match status" value="1"/>
</dbReference>
<dbReference type="InterPro" id="IPR036388">
    <property type="entry name" value="WH-like_DNA-bd_sf"/>
</dbReference>
<dbReference type="SUPFAM" id="SSF54060">
    <property type="entry name" value="His-Me finger endonucleases"/>
    <property type="match status" value="1"/>
</dbReference>
<dbReference type="AlphaFoldDB" id="A0A174JIX7"/>
<reference evidence="3 4" key="1">
    <citation type="submission" date="2015-09" db="EMBL/GenBank/DDBJ databases">
        <authorList>
            <consortium name="Pathogen Informatics"/>
        </authorList>
    </citation>
    <scope>NUCLEOTIDE SEQUENCE [LARGE SCALE GENOMIC DNA]</scope>
    <source>
        <strain evidence="3 4">2789STDY5608840</strain>
    </source>
</reference>
<dbReference type="GO" id="GO:0004519">
    <property type="term" value="F:endonuclease activity"/>
    <property type="evidence" value="ECO:0007669"/>
    <property type="project" value="UniProtKB-KW"/>
</dbReference>
<gene>
    <name evidence="3" type="ORF">ERS852397_03217</name>
</gene>
<dbReference type="RefSeq" id="WP_055279636.1">
    <property type="nucleotide sequence ID" value="NZ_CABIXA010000022.1"/>
</dbReference>
<dbReference type="Proteomes" id="UP000095517">
    <property type="component" value="Unassembled WGS sequence"/>
</dbReference>
<dbReference type="Pfam" id="PF07463">
    <property type="entry name" value="NUMOD4"/>
    <property type="match status" value="1"/>
</dbReference>
<accession>A0A174JIX7</accession>
<dbReference type="InterPro" id="IPR003615">
    <property type="entry name" value="HNH_nuc"/>
</dbReference>
<organism evidence="3 4">
    <name type="scientific">Bacteroides finegoldii</name>
    <dbReference type="NCBI Taxonomy" id="338188"/>
    <lineage>
        <taxon>Bacteria</taxon>
        <taxon>Pseudomonadati</taxon>
        <taxon>Bacteroidota</taxon>
        <taxon>Bacteroidia</taxon>
        <taxon>Bacteroidales</taxon>
        <taxon>Bacteroidaceae</taxon>
        <taxon>Bacteroides</taxon>
    </lineage>
</organism>
<name>A0A174JIX7_9BACE</name>
<dbReference type="SUPFAM" id="SSF64496">
    <property type="entry name" value="DNA-binding domain of intron-encoded endonucleases"/>
    <property type="match status" value="1"/>
</dbReference>
<proteinExistence type="predicted"/>
<keyword evidence="3" id="KW-0255">Endonuclease</keyword>
<evidence type="ECO:0000259" key="1">
    <source>
        <dbReference type="Pfam" id="PF07463"/>
    </source>
</evidence>
<dbReference type="Gene3D" id="1.10.10.10">
    <property type="entry name" value="Winged helix-like DNA-binding domain superfamily/Winged helix DNA-binding domain"/>
    <property type="match status" value="1"/>
</dbReference>
<dbReference type="Gene3D" id="3.90.75.20">
    <property type="match status" value="1"/>
</dbReference>
<keyword evidence="3" id="KW-0378">Hydrolase</keyword>
<evidence type="ECO:0000313" key="4">
    <source>
        <dbReference type="Proteomes" id="UP000095517"/>
    </source>
</evidence>
<dbReference type="InterPro" id="IPR044925">
    <property type="entry name" value="His-Me_finger_sf"/>
</dbReference>
<feature type="domain" description="HNH nuclease" evidence="2">
    <location>
        <begin position="85"/>
        <end position="127"/>
    </location>
</feature>